<dbReference type="AlphaFoldDB" id="A0A365QHG9"/>
<comment type="similarity">
    <text evidence="1">Belongs to the UPF0167 family.</text>
</comment>
<evidence type="ECO:0008006" key="4">
    <source>
        <dbReference type="Google" id="ProtNLM"/>
    </source>
</evidence>
<dbReference type="Pfam" id="PF03691">
    <property type="entry name" value="UPF0167"/>
    <property type="match status" value="1"/>
</dbReference>
<keyword evidence="3" id="KW-1185">Reference proteome</keyword>
<accession>A0A365QHG9</accession>
<dbReference type="RefSeq" id="WP_113047949.1">
    <property type="nucleotide sequence ID" value="NZ_QMFZ01000065.1"/>
</dbReference>
<reference evidence="2 3" key="1">
    <citation type="submission" date="2018-06" db="EMBL/GenBank/DDBJ databases">
        <title>Draft genome sequence of Burkholderia reimsis strain BE51 isolated from a French agricultural soil.</title>
        <authorList>
            <person name="Esmaeel Q."/>
        </authorList>
    </citation>
    <scope>NUCLEOTIDE SEQUENCE [LARGE SCALE GENOMIC DNA]</scope>
    <source>
        <strain evidence="2 3">BE51</strain>
    </source>
</reference>
<protein>
    <recommendedName>
        <fullName evidence="4">CbrC family protein</fullName>
    </recommendedName>
</protein>
<sequence length="180" mass="19379">MSLPAFRYHPDPLATGSVIRSDARCVCCGDARGYVYAGPVYAVDEYENCICPWCIADGSAHARLGATFTDTDGIGGGEWDEVPDAVVSEIACRTPGFQGWQQERWWTHCGDAAQFIGRAGAGELRALGPQAVASIRESTGLDEGADWEHFLAALDKDGSPTAYMFRCIRCGEPGGYQDCD</sequence>
<evidence type="ECO:0000313" key="3">
    <source>
        <dbReference type="Proteomes" id="UP000252458"/>
    </source>
</evidence>
<comment type="caution">
    <text evidence="2">The sequence shown here is derived from an EMBL/GenBank/DDBJ whole genome shotgun (WGS) entry which is preliminary data.</text>
</comment>
<name>A0A365QHG9_9BURK</name>
<dbReference type="Proteomes" id="UP000252458">
    <property type="component" value="Unassembled WGS sequence"/>
</dbReference>
<dbReference type="EMBL" id="QMFZ01000065">
    <property type="protein sequence ID" value="RBB32182.1"/>
    <property type="molecule type" value="Genomic_DNA"/>
</dbReference>
<evidence type="ECO:0000313" key="2">
    <source>
        <dbReference type="EMBL" id="RBB32182.1"/>
    </source>
</evidence>
<gene>
    <name evidence="2" type="ORF">DPV79_39220</name>
</gene>
<proteinExistence type="inferred from homology"/>
<evidence type="ECO:0000256" key="1">
    <source>
        <dbReference type="ARBA" id="ARBA00008525"/>
    </source>
</evidence>
<organism evidence="2 3">
    <name type="scientific">Burkholderia reimsis</name>
    <dbReference type="NCBI Taxonomy" id="2234132"/>
    <lineage>
        <taxon>Bacteria</taxon>
        <taxon>Pseudomonadati</taxon>
        <taxon>Pseudomonadota</taxon>
        <taxon>Betaproteobacteria</taxon>
        <taxon>Burkholderiales</taxon>
        <taxon>Burkholderiaceae</taxon>
        <taxon>Burkholderia</taxon>
    </lineage>
</organism>
<dbReference type="InterPro" id="IPR005363">
    <property type="entry name" value="UPF0167"/>
</dbReference>